<keyword evidence="3" id="KW-0472">Membrane</keyword>
<dbReference type="AlphaFoldDB" id="H0R1X2"/>
<dbReference type="Proteomes" id="UP000035034">
    <property type="component" value="Unassembled WGS sequence"/>
</dbReference>
<dbReference type="InterPro" id="IPR002641">
    <property type="entry name" value="PNPLA_dom"/>
</dbReference>
<proteinExistence type="predicted"/>
<feature type="active site" description="Nucleophile" evidence="2">
    <location>
        <position position="102"/>
    </location>
</feature>
<gene>
    <name evidence="5" type="ORF">GOEFS_073_00930</name>
</gene>
<dbReference type="InterPro" id="IPR016035">
    <property type="entry name" value="Acyl_Trfase/lysoPLipase"/>
</dbReference>
<evidence type="ECO:0000256" key="1">
    <source>
        <dbReference type="ARBA" id="ARBA00023098"/>
    </source>
</evidence>
<comment type="caution">
    <text evidence="5">The sequence shown here is derived from an EMBL/GenBank/DDBJ whole genome shotgun (WGS) entry which is preliminary data.</text>
</comment>
<evidence type="ECO:0000259" key="4">
    <source>
        <dbReference type="PROSITE" id="PS51635"/>
    </source>
</evidence>
<keyword evidence="3" id="KW-1133">Transmembrane helix</keyword>
<dbReference type="InterPro" id="IPR019894">
    <property type="entry name" value="Patatin-related_protein"/>
</dbReference>
<evidence type="ECO:0000313" key="5">
    <source>
        <dbReference type="EMBL" id="GAB19073.1"/>
    </source>
</evidence>
<dbReference type="NCBIfam" id="TIGR03607">
    <property type="entry name" value="patatin-like protein"/>
    <property type="match status" value="1"/>
</dbReference>
<protein>
    <recommendedName>
        <fullName evidence="4">PNPLA domain-containing protein</fullName>
    </recommendedName>
</protein>
<dbReference type="GO" id="GO:0016787">
    <property type="term" value="F:hydrolase activity"/>
    <property type="evidence" value="ECO:0007669"/>
    <property type="project" value="UniProtKB-UniRule"/>
</dbReference>
<dbReference type="Pfam" id="PF01734">
    <property type="entry name" value="Patatin"/>
    <property type="match status" value="1"/>
</dbReference>
<dbReference type="PROSITE" id="PS51635">
    <property type="entry name" value="PNPLA"/>
    <property type="match status" value="1"/>
</dbReference>
<dbReference type="Gene3D" id="3.40.1090.10">
    <property type="entry name" value="Cytosolic phospholipase A2 catalytic domain"/>
    <property type="match status" value="2"/>
</dbReference>
<keyword evidence="2" id="KW-0378">Hydrolase</keyword>
<keyword evidence="2" id="KW-0442">Lipid degradation</keyword>
<evidence type="ECO:0000256" key="2">
    <source>
        <dbReference type="PROSITE-ProRule" id="PRU01161"/>
    </source>
</evidence>
<sequence length="837" mass="90496">MFATDSAHPWEMADKSARTIELRLAVVCYGGVALAIYMHGVTKEFHKLVVASRRLESDGYNPAVTNPFPPDDTAHVYYDVLSSYARNGTRLRVVIDVITGTSAGGINGVVLGKAIACNADQQGLKELWLSAADLRKLLKPKILPGLWPKILTAAIVQMVLIRGRRSPLSGDFMSRQLYGALSAMDTGTTGTLLTANDSLDLYVTTTDLYGTQTLMTDGAGRTTQRATDFARAIHFGANGAPGDFAMGSTPALAFAARATSSFPGAFAPVSLASFAGEARVEVAPNTVKFINDYRESGSGVEGAWFVDGGLLDNAPFDHAINAIARNSAQTQVVRRLAYIEPDPGIPLAAPVVSWRGKTKPPKWINGVIKAVLGAKGSHSFLPELIRIRDMNHQIAQISAITMAQEEMVRAALGRTGVWIDQNHILVSNDAGSVEYVGDSATPTRVDGRAVARSTNAGAVAIAPNEVETVEVPAPVVESAVAMNRSVARRVGAGYPTYVRLKAASASDYFSAAVSRKIGYVEGSNAATFLQAALREWVKFTYDWAAISPEGLAQRLVYFDMPYRVRRLQFVLMAINDLYADPAQPVAAADLDLLKEGAWKALGEICTASDNAVNELANQNLFAFLPVPNPDSVPNPKDFAKDNSANFERIVNGFCGNIGGQPGEYSRVLWDRFVPITANWPTEARLSLLTRYLGFPLWDAMIYPIIALSKLPQFSPITVDQFSPLTAKAVPPPDATKGKLRGAGTFHFGGFFSRAWRENDYLWGRLDTVERLLWQLDDAAAKNIGNPPPKMVAEGDGGIELTEPLKAGLRAVLDSESDLKKINELRKYLTGIIPAKNY</sequence>
<evidence type="ECO:0000256" key="3">
    <source>
        <dbReference type="SAM" id="Phobius"/>
    </source>
</evidence>
<dbReference type="eggNOG" id="COG1752">
    <property type="taxonomic scope" value="Bacteria"/>
</dbReference>
<name>H0R1X2_9ACTN</name>
<organism evidence="5 6">
    <name type="scientific">Gordonia effusa NBRC 100432</name>
    <dbReference type="NCBI Taxonomy" id="1077974"/>
    <lineage>
        <taxon>Bacteria</taxon>
        <taxon>Bacillati</taxon>
        <taxon>Actinomycetota</taxon>
        <taxon>Actinomycetes</taxon>
        <taxon>Mycobacteriales</taxon>
        <taxon>Gordoniaceae</taxon>
        <taxon>Gordonia</taxon>
    </lineage>
</organism>
<feature type="active site" description="Proton acceptor" evidence="2">
    <location>
        <position position="307"/>
    </location>
</feature>
<feature type="short sequence motif" description="DGA/G" evidence="2">
    <location>
        <begin position="307"/>
        <end position="309"/>
    </location>
</feature>
<dbReference type="STRING" id="1077974.GOEFS_073_00930"/>
<keyword evidence="3" id="KW-0812">Transmembrane</keyword>
<dbReference type="EMBL" id="BAEH01000073">
    <property type="protein sequence ID" value="GAB19073.1"/>
    <property type="molecule type" value="Genomic_DNA"/>
</dbReference>
<evidence type="ECO:0000313" key="6">
    <source>
        <dbReference type="Proteomes" id="UP000035034"/>
    </source>
</evidence>
<keyword evidence="1 2" id="KW-0443">Lipid metabolism</keyword>
<accession>H0R1X2</accession>
<dbReference type="GO" id="GO:0016042">
    <property type="term" value="P:lipid catabolic process"/>
    <property type="evidence" value="ECO:0007669"/>
    <property type="project" value="UniProtKB-UniRule"/>
</dbReference>
<dbReference type="Pfam" id="PF11856">
    <property type="entry name" value="DUF3376"/>
    <property type="match status" value="1"/>
</dbReference>
<feature type="short sequence motif" description="GXSXG" evidence="2">
    <location>
        <begin position="100"/>
        <end position="104"/>
    </location>
</feature>
<feature type="domain" description="PNPLA" evidence="4">
    <location>
        <begin position="26"/>
        <end position="320"/>
    </location>
</feature>
<keyword evidence="6" id="KW-1185">Reference proteome</keyword>
<dbReference type="InterPro" id="IPR024282">
    <property type="entry name" value="DUF3376"/>
</dbReference>
<dbReference type="SUPFAM" id="SSF52151">
    <property type="entry name" value="FabD/lysophospholipase-like"/>
    <property type="match status" value="1"/>
</dbReference>
<reference evidence="5 6" key="1">
    <citation type="submission" date="2011-12" db="EMBL/GenBank/DDBJ databases">
        <title>Whole genome shotgun sequence of Gordonia effusa NBRC 100432.</title>
        <authorList>
            <person name="Yoshida I."/>
            <person name="Takarada H."/>
            <person name="Hosoyama A."/>
            <person name="Tsuchikane K."/>
            <person name="Katsumata H."/>
            <person name="Yamazaki S."/>
            <person name="Fujita N."/>
        </authorList>
    </citation>
    <scope>NUCLEOTIDE SEQUENCE [LARGE SCALE GENOMIC DNA]</scope>
    <source>
        <strain evidence="5 6">NBRC 100432</strain>
    </source>
</reference>
<comment type="caution">
    <text evidence="2">Lacks conserved residue(s) required for the propagation of feature annotation.</text>
</comment>
<feature type="transmembrane region" description="Helical" evidence="3">
    <location>
        <begin position="20"/>
        <end position="38"/>
    </location>
</feature>